<protein>
    <submittedName>
        <fullName evidence="2">Uncharacterized protein</fullName>
    </submittedName>
</protein>
<proteinExistence type="predicted"/>
<reference evidence="3" key="1">
    <citation type="submission" date="2022-10" db="EMBL/GenBank/DDBJ databases">
        <title>Genome assembly of Pristionchus species.</title>
        <authorList>
            <person name="Yoshida K."/>
            <person name="Sommer R.J."/>
        </authorList>
    </citation>
    <scope>NUCLEOTIDE SEQUENCE [LARGE SCALE GENOMIC DNA]</scope>
    <source>
        <strain evidence="3">RS5460</strain>
    </source>
</reference>
<keyword evidence="3" id="KW-1185">Reference proteome</keyword>
<comment type="caution">
    <text evidence="2">The sequence shown here is derived from an EMBL/GenBank/DDBJ whole genome shotgun (WGS) entry which is preliminary data.</text>
</comment>
<evidence type="ECO:0000313" key="3">
    <source>
        <dbReference type="Proteomes" id="UP001328107"/>
    </source>
</evidence>
<keyword evidence="1" id="KW-0812">Transmembrane</keyword>
<name>A0AAN5I0M4_9BILA</name>
<feature type="non-terminal residue" evidence="2">
    <location>
        <position position="335"/>
    </location>
</feature>
<dbReference type="EMBL" id="BTRK01000004">
    <property type="protein sequence ID" value="GMR47355.1"/>
    <property type="molecule type" value="Genomic_DNA"/>
</dbReference>
<evidence type="ECO:0000313" key="2">
    <source>
        <dbReference type="EMBL" id="GMR47355.1"/>
    </source>
</evidence>
<feature type="transmembrane region" description="Helical" evidence="1">
    <location>
        <begin position="84"/>
        <end position="104"/>
    </location>
</feature>
<feature type="transmembrane region" description="Helical" evidence="1">
    <location>
        <begin position="125"/>
        <end position="147"/>
    </location>
</feature>
<dbReference type="Proteomes" id="UP001328107">
    <property type="component" value="Unassembled WGS sequence"/>
</dbReference>
<evidence type="ECO:0000256" key="1">
    <source>
        <dbReference type="SAM" id="Phobius"/>
    </source>
</evidence>
<sequence length="335" mass="37786">MVSASLSREKDGIYDGSLGGVLNGSILSAADGGYLLTTFPHRMNMFTPSVPVIYTTGFFVEPTRQDSVESTSITFFTVFSLETIVVLILCHLVFLCVGVATNHFRDQRLSNSIPEHLRGGARLNCVLFESTQVIYCLALALVVYFHAAGFQGNNAIIEPQKTISFAEAVRELHSGERILLTATEDTYSKEEYEFLLGQNYPSDRVKVTDDLINYLKVLCNPSPGKKYLGLFFEGDRTAIARIGMTCLYNRIPFTPLEGKQSGSLRELTSMNPYFYLFVKNGTGKRKIIKTVNQVLLKLFNREQIIDIWTVRYMTSVKSLYYTIEEKKLFTYAPIR</sequence>
<accession>A0AAN5I0M4</accession>
<dbReference type="AlphaFoldDB" id="A0AAN5I0M4"/>
<gene>
    <name evidence="2" type="ORF">PMAYCL1PPCAC_17550</name>
</gene>
<organism evidence="2 3">
    <name type="scientific">Pristionchus mayeri</name>
    <dbReference type="NCBI Taxonomy" id="1317129"/>
    <lineage>
        <taxon>Eukaryota</taxon>
        <taxon>Metazoa</taxon>
        <taxon>Ecdysozoa</taxon>
        <taxon>Nematoda</taxon>
        <taxon>Chromadorea</taxon>
        <taxon>Rhabditida</taxon>
        <taxon>Rhabditina</taxon>
        <taxon>Diplogasteromorpha</taxon>
        <taxon>Diplogasteroidea</taxon>
        <taxon>Neodiplogasteridae</taxon>
        <taxon>Pristionchus</taxon>
    </lineage>
</organism>
<keyword evidence="1" id="KW-1133">Transmembrane helix</keyword>
<keyword evidence="1" id="KW-0472">Membrane</keyword>